<dbReference type="RefSeq" id="WP_133222932.1">
    <property type="nucleotide sequence ID" value="NZ_NRSG01000369.1"/>
</dbReference>
<reference evidence="2 3" key="1">
    <citation type="journal article" date="2020" name="Microorganisms">
        <title>Osmotic Adaptation and Compatible Solute Biosynthesis of Phototrophic Bacteria as Revealed from Genome Analyses.</title>
        <authorList>
            <person name="Imhoff J.F."/>
            <person name="Rahn T."/>
            <person name="Kunzel S."/>
            <person name="Keller A."/>
            <person name="Neulinger S.C."/>
        </authorList>
    </citation>
    <scope>NUCLEOTIDE SEQUENCE [LARGE SCALE GENOMIC DNA]</scope>
    <source>
        <strain evidence="2 3">DSM 15382</strain>
    </source>
</reference>
<evidence type="ECO:0000313" key="2">
    <source>
        <dbReference type="EMBL" id="MBK1661774.1"/>
    </source>
</evidence>
<sequence length="66" mass="7504">MSNPPEAALLLELVALRAEIRDLRAENEQQREVLESRAGEIAALRHLLLMYPCTQLVTDLSKPRLH</sequence>
<name>A0ABS1D7C6_9PROT</name>
<dbReference type="Proteomes" id="UP000697995">
    <property type="component" value="Unassembled WGS sequence"/>
</dbReference>
<feature type="coiled-coil region" evidence="1">
    <location>
        <begin position="6"/>
        <end position="37"/>
    </location>
</feature>
<dbReference type="EMBL" id="NRSG01000369">
    <property type="protein sequence ID" value="MBK1661774.1"/>
    <property type="molecule type" value="Genomic_DNA"/>
</dbReference>
<evidence type="ECO:0000256" key="1">
    <source>
        <dbReference type="SAM" id="Coils"/>
    </source>
</evidence>
<accession>A0ABS1D7C6</accession>
<evidence type="ECO:0000313" key="3">
    <source>
        <dbReference type="Proteomes" id="UP000697995"/>
    </source>
</evidence>
<proteinExistence type="predicted"/>
<organism evidence="2 3">
    <name type="scientific">Paracraurococcus ruber</name>
    <dbReference type="NCBI Taxonomy" id="77675"/>
    <lineage>
        <taxon>Bacteria</taxon>
        <taxon>Pseudomonadati</taxon>
        <taxon>Pseudomonadota</taxon>
        <taxon>Alphaproteobacteria</taxon>
        <taxon>Acetobacterales</taxon>
        <taxon>Roseomonadaceae</taxon>
        <taxon>Paracraurococcus</taxon>
    </lineage>
</organism>
<keyword evidence="1" id="KW-0175">Coiled coil</keyword>
<evidence type="ECO:0008006" key="4">
    <source>
        <dbReference type="Google" id="ProtNLM"/>
    </source>
</evidence>
<gene>
    <name evidence="2" type="ORF">CKO45_26600</name>
</gene>
<comment type="caution">
    <text evidence="2">The sequence shown here is derived from an EMBL/GenBank/DDBJ whole genome shotgun (WGS) entry which is preliminary data.</text>
</comment>
<keyword evidence="3" id="KW-1185">Reference proteome</keyword>
<protein>
    <recommendedName>
        <fullName evidence="4">Transposase</fullName>
    </recommendedName>
</protein>